<dbReference type="EMBL" id="GBRH01261617">
    <property type="protein sequence ID" value="JAD36278.1"/>
    <property type="molecule type" value="Transcribed_RNA"/>
</dbReference>
<proteinExistence type="predicted"/>
<feature type="transmembrane region" description="Helical" evidence="1">
    <location>
        <begin position="20"/>
        <end position="39"/>
    </location>
</feature>
<name>A0A0A8ZF32_ARUDO</name>
<protein>
    <submittedName>
        <fullName evidence="2">Uncharacterized protein</fullName>
    </submittedName>
</protein>
<reference evidence="2" key="2">
    <citation type="journal article" date="2015" name="Data Brief">
        <title>Shoot transcriptome of the giant reed, Arundo donax.</title>
        <authorList>
            <person name="Barrero R.A."/>
            <person name="Guerrero F.D."/>
            <person name="Moolhuijzen P."/>
            <person name="Goolsby J.A."/>
            <person name="Tidwell J."/>
            <person name="Bellgard S.E."/>
            <person name="Bellgard M.I."/>
        </authorList>
    </citation>
    <scope>NUCLEOTIDE SEQUENCE</scope>
    <source>
        <tissue evidence="2">Shoot tissue taken approximately 20 cm above the soil surface</tissue>
    </source>
</reference>
<keyword evidence="1" id="KW-0472">Membrane</keyword>
<dbReference type="AlphaFoldDB" id="A0A0A8ZF32"/>
<keyword evidence="1" id="KW-1133">Transmembrane helix</keyword>
<accession>A0A0A8ZF32</accession>
<evidence type="ECO:0000256" key="1">
    <source>
        <dbReference type="SAM" id="Phobius"/>
    </source>
</evidence>
<sequence>MDHRLGYYYFVPISLLYWGFQYYYFTPISFIVLGVSVLLKLD</sequence>
<organism evidence="2">
    <name type="scientific">Arundo donax</name>
    <name type="common">Giant reed</name>
    <name type="synonym">Donax arundinaceus</name>
    <dbReference type="NCBI Taxonomy" id="35708"/>
    <lineage>
        <taxon>Eukaryota</taxon>
        <taxon>Viridiplantae</taxon>
        <taxon>Streptophyta</taxon>
        <taxon>Embryophyta</taxon>
        <taxon>Tracheophyta</taxon>
        <taxon>Spermatophyta</taxon>
        <taxon>Magnoliopsida</taxon>
        <taxon>Liliopsida</taxon>
        <taxon>Poales</taxon>
        <taxon>Poaceae</taxon>
        <taxon>PACMAD clade</taxon>
        <taxon>Arundinoideae</taxon>
        <taxon>Arundineae</taxon>
        <taxon>Arundo</taxon>
    </lineage>
</organism>
<reference evidence="2" key="1">
    <citation type="submission" date="2014-09" db="EMBL/GenBank/DDBJ databases">
        <authorList>
            <person name="Magalhaes I.L.F."/>
            <person name="Oliveira U."/>
            <person name="Santos F.R."/>
            <person name="Vidigal T.H.D.A."/>
            <person name="Brescovit A.D."/>
            <person name="Santos A.J."/>
        </authorList>
    </citation>
    <scope>NUCLEOTIDE SEQUENCE</scope>
    <source>
        <tissue evidence="2">Shoot tissue taken approximately 20 cm above the soil surface</tissue>
    </source>
</reference>
<keyword evidence="1" id="KW-0812">Transmembrane</keyword>
<evidence type="ECO:0000313" key="2">
    <source>
        <dbReference type="EMBL" id="JAD36278.1"/>
    </source>
</evidence>